<feature type="compositionally biased region" description="Basic and acidic residues" evidence="2">
    <location>
        <begin position="419"/>
        <end position="454"/>
    </location>
</feature>
<evidence type="ECO:0000313" key="4">
    <source>
        <dbReference type="EMBL" id="CAE7207916.1"/>
    </source>
</evidence>
<feature type="compositionally biased region" description="Basic and acidic residues" evidence="2">
    <location>
        <begin position="399"/>
        <end position="412"/>
    </location>
</feature>
<keyword evidence="1" id="KW-0175">Coiled coil</keyword>
<gene>
    <name evidence="4" type="ORF">SPIL2461_LOCUS2098</name>
</gene>
<feature type="domain" description="PH" evidence="3">
    <location>
        <begin position="15"/>
        <end position="103"/>
    </location>
</feature>
<proteinExistence type="predicted"/>
<feature type="region of interest" description="Disordered" evidence="2">
    <location>
        <begin position="205"/>
        <end position="228"/>
    </location>
</feature>
<evidence type="ECO:0000313" key="5">
    <source>
        <dbReference type="Proteomes" id="UP000649617"/>
    </source>
</evidence>
<dbReference type="InterPro" id="IPR001849">
    <property type="entry name" value="PH_domain"/>
</dbReference>
<feature type="region of interest" description="Disordered" evidence="2">
    <location>
        <begin position="685"/>
        <end position="705"/>
    </location>
</feature>
<feature type="region of interest" description="Disordered" evidence="2">
    <location>
        <begin position="376"/>
        <end position="479"/>
    </location>
</feature>
<accession>A0A812JP78</accession>
<organism evidence="4 5">
    <name type="scientific">Symbiodinium pilosum</name>
    <name type="common">Dinoflagellate</name>
    <dbReference type="NCBI Taxonomy" id="2952"/>
    <lineage>
        <taxon>Eukaryota</taxon>
        <taxon>Sar</taxon>
        <taxon>Alveolata</taxon>
        <taxon>Dinophyceae</taxon>
        <taxon>Suessiales</taxon>
        <taxon>Symbiodiniaceae</taxon>
        <taxon>Symbiodinium</taxon>
    </lineage>
</organism>
<protein>
    <recommendedName>
        <fullName evidence="3">PH domain-containing protein</fullName>
    </recommendedName>
</protein>
<evidence type="ECO:0000256" key="2">
    <source>
        <dbReference type="SAM" id="MobiDB-lite"/>
    </source>
</evidence>
<dbReference type="EMBL" id="CAJNIZ010002224">
    <property type="protein sequence ID" value="CAE7207916.1"/>
    <property type="molecule type" value="Genomic_DNA"/>
</dbReference>
<dbReference type="PROSITE" id="PS50003">
    <property type="entry name" value="PH_DOMAIN"/>
    <property type="match status" value="1"/>
</dbReference>
<dbReference type="SUPFAM" id="SSF57997">
    <property type="entry name" value="Tropomyosin"/>
    <property type="match status" value="1"/>
</dbReference>
<dbReference type="OrthoDB" id="10250354at2759"/>
<feature type="coiled-coil region" evidence="1">
    <location>
        <begin position="273"/>
        <end position="335"/>
    </location>
</feature>
<keyword evidence="5" id="KW-1185">Reference proteome</keyword>
<dbReference type="Proteomes" id="UP000649617">
    <property type="component" value="Unassembled WGS sequence"/>
</dbReference>
<evidence type="ECO:0000259" key="3">
    <source>
        <dbReference type="PROSITE" id="PS50003"/>
    </source>
</evidence>
<reference evidence="4" key="1">
    <citation type="submission" date="2021-02" db="EMBL/GenBank/DDBJ databases">
        <authorList>
            <person name="Dougan E. K."/>
            <person name="Rhodes N."/>
            <person name="Thang M."/>
            <person name="Chan C."/>
        </authorList>
    </citation>
    <scope>NUCLEOTIDE SEQUENCE</scope>
</reference>
<name>A0A812JP78_SYMPI</name>
<sequence>MPSLPASPLSARGLDESISGDVTYRLGGQFWPSRCFAKLHGDLLMLQRSGRQQAAVSLTGAKVEVTSQCTVQIEATGSPSLSLRLNTPEEAMRWCQVLRRAIQRSRGFRDLVCSSPLISPRGASPSPRGASPSPRGASPSPRGASPSPRSQANAEEEERMDQLQAQLREKEAAAKALGEAQNAAMARADAAADAKQEAEVRAKLAEQSLRNEQGLRDEREKKLQAQAEEEAAKCKQQVGDMQIELATQKAEVSSLQTLLSTEVEERKVQQAEMQSHTHAHQALQDMISALEKQLSDVQRRKAAAEHRFAAEEACRKALEERCAGAEKRHHQDEQLAESLAASLREAKQCLASAEAGREAVADQALVDERAARRIAETAQKAAQDEAESLQARLSSAEAKANEAEARAQELQKRLAAIESRAKKAEQAPDSPRKKAEQAELARKEVESRNHELQKRLAAAEAKAKKAEQLEEARKEAETRAQEMQQRLSYLEAEMTAVQQAALACKEAEKHFQDVQKEETKKMEAIQVARRDAEARVSQLQNQVSSLETELARAKDTESLQEVHLAVQHDAEARATDLQRQLSGMETELKEVQQLRSDKEKAEEKVRSLEERLLVLEEGMASAKAATEAQAQDQVQDMQRRLEAANRRLLAEENCRKVAEERGDGAEKRLVEAEKQLETLAMQSPRRLSGEWDVESPKPVPSEASMSTETYENHPHIPQEGNDMSQLHALLAAAELKASEESRARHTAQKQLIQAIKAATAAGAKMKAAEMASRFERGNTTL</sequence>
<comment type="caution">
    <text evidence="4">The sequence shown here is derived from an EMBL/GenBank/DDBJ whole genome shotgun (WGS) entry which is preliminary data.</text>
</comment>
<feature type="region of interest" description="Disordered" evidence="2">
    <location>
        <begin position="114"/>
        <end position="163"/>
    </location>
</feature>
<feature type="compositionally biased region" description="Basic and acidic residues" evidence="2">
    <location>
        <begin position="461"/>
        <end position="479"/>
    </location>
</feature>
<feature type="compositionally biased region" description="Low complexity" evidence="2">
    <location>
        <begin position="119"/>
        <end position="150"/>
    </location>
</feature>
<dbReference type="AlphaFoldDB" id="A0A812JP78"/>
<evidence type="ECO:0000256" key="1">
    <source>
        <dbReference type="SAM" id="Coils"/>
    </source>
</evidence>
<feature type="compositionally biased region" description="Basic and acidic residues" evidence="2">
    <location>
        <begin position="213"/>
        <end position="223"/>
    </location>
</feature>
<dbReference type="SMART" id="SM00233">
    <property type="entry name" value="PH"/>
    <property type="match status" value="1"/>
</dbReference>